<evidence type="ECO:0000313" key="8">
    <source>
        <dbReference type="Proteomes" id="UP000198565"/>
    </source>
</evidence>
<keyword evidence="3 4" id="KW-0472">Membrane</keyword>
<evidence type="ECO:0000256" key="1">
    <source>
        <dbReference type="ARBA" id="ARBA00004141"/>
    </source>
</evidence>
<feature type="transmembrane region" description="Helical" evidence="6">
    <location>
        <begin position="308"/>
        <end position="330"/>
    </location>
</feature>
<protein>
    <submittedName>
        <fullName evidence="7">Spore germination protein KA</fullName>
    </submittedName>
</protein>
<name>A0A1I4PPD8_9BACI</name>
<keyword evidence="6" id="KW-1133">Transmembrane helix</keyword>
<proteinExistence type="inferred from homology"/>
<dbReference type="STRING" id="334253.SAMN04487943_11275"/>
<evidence type="ECO:0000256" key="2">
    <source>
        <dbReference type="ARBA" id="ARBA00005278"/>
    </source>
</evidence>
<evidence type="ECO:0000256" key="6">
    <source>
        <dbReference type="SAM" id="Phobius"/>
    </source>
</evidence>
<evidence type="ECO:0000313" key="7">
    <source>
        <dbReference type="EMBL" id="SFM29456.1"/>
    </source>
</evidence>
<dbReference type="InterPro" id="IPR050768">
    <property type="entry name" value="UPF0353/GerABKA_families"/>
</dbReference>
<dbReference type="EMBL" id="FOTR01000012">
    <property type="protein sequence ID" value="SFM29456.1"/>
    <property type="molecule type" value="Genomic_DNA"/>
</dbReference>
<dbReference type="Pfam" id="PF03323">
    <property type="entry name" value="GerA"/>
    <property type="match status" value="1"/>
</dbReference>
<dbReference type="InterPro" id="IPR004995">
    <property type="entry name" value="Spore_Ger"/>
</dbReference>
<organism evidence="7 8">
    <name type="scientific">Gracilibacillus orientalis</name>
    <dbReference type="NCBI Taxonomy" id="334253"/>
    <lineage>
        <taxon>Bacteria</taxon>
        <taxon>Bacillati</taxon>
        <taxon>Bacillota</taxon>
        <taxon>Bacilli</taxon>
        <taxon>Bacillales</taxon>
        <taxon>Bacillaceae</taxon>
        <taxon>Gracilibacillus</taxon>
    </lineage>
</organism>
<evidence type="ECO:0000256" key="5">
    <source>
        <dbReference type="SAM" id="MobiDB-lite"/>
    </source>
</evidence>
<evidence type="ECO:0000256" key="4">
    <source>
        <dbReference type="PIRNR" id="PIRNR005690"/>
    </source>
</evidence>
<keyword evidence="6" id="KW-0812">Transmembrane</keyword>
<keyword evidence="8" id="KW-1185">Reference proteome</keyword>
<feature type="transmembrane region" description="Helical" evidence="6">
    <location>
        <begin position="435"/>
        <end position="455"/>
    </location>
</feature>
<feature type="transmembrane region" description="Helical" evidence="6">
    <location>
        <begin position="405"/>
        <end position="423"/>
    </location>
</feature>
<feature type="region of interest" description="Disordered" evidence="5">
    <location>
        <begin position="500"/>
        <end position="522"/>
    </location>
</feature>
<feature type="compositionally biased region" description="Basic and acidic residues" evidence="5">
    <location>
        <begin position="503"/>
        <end position="522"/>
    </location>
</feature>
<comment type="subcellular location">
    <subcellularLocation>
        <location evidence="4">Cell membrane</location>
    </subcellularLocation>
    <subcellularLocation>
        <location evidence="1">Membrane</location>
        <topology evidence="1">Multi-pass membrane protein</topology>
    </subcellularLocation>
</comment>
<dbReference type="PANTHER" id="PTHR22550">
    <property type="entry name" value="SPORE GERMINATION PROTEIN"/>
    <property type="match status" value="1"/>
</dbReference>
<dbReference type="Proteomes" id="UP000198565">
    <property type="component" value="Unassembled WGS sequence"/>
</dbReference>
<dbReference type="PANTHER" id="PTHR22550:SF5">
    <property type="entry name" value="LEUCINE ZIPPER PROTEIN 4"/>
    <property type="match status" value="1"/>
</dbReference>
<accession>A0A1I4PPD8</accession>
<dbReference type="GO" id="GO:0009847">
    <property type="term" value="P:spore germination"/>
    <property type="evidence" value="ECO:0007669"/>
    <property type="project" value="UniProtKB-UniRule"/>
</dbReference>
<dbReference type="RefSeq" id="WP_175495498.1">
    <property type="nucleotide sequence ID" value="NZ_FOTR01000012.1"/>
</dbReference>
<feature type="transmembrane region" description="Helical" evidence="6">
    <location>
        <begin position="380"/>
        <end position="399"/>
    </location>
</feature>
<gene>
    <name evidence="7" type="ORF">SAMN04487943_11275</name>
</gene>
<dbReference type="GO" id="GO:0005886">
    <property type="term" value="C:plasma membrane"/>
    <property type="evidence" value="ECO:0007669"/>
    <property type="project" value="UniProtKB-SubCell"/>
</dbReference>
<dbReference type="AlphaFoldDB" id="A0A1I4PPD8"/>
<comment type="similarity">
    <text evidence="2 4">Belongs to the GerABKA family.</text>
</comment>
<reference evidence="8" key="1">
    <citation type="submission" date="2016-10" db="EMBL/GenBank/DDBJ databases">
        <authorList>
            <person name="Varghese N."/>
            <person name="Submissions S."/>
        </authorList>
    </citation>
    <scope>NUCLEOTIDE SEQUENCE [LARGE SCALE GENOMIC DNA]</scope>
    <source>
        <strain evidence="8">CGMCC 1.4250</strain>
    </source>
</reference>
<dbReference type="PIRSF" id="PIRSF005690">
    <property type="entry name" value="GerBA"/>
    <property type="match status" value="1"/>
</dbReference>
<evidence type="ECO:0000256" key="3">
    <source>
        <dbReference type="ARBA" id="ARBA00023136"/>
    </source>
</evidence>
<sequence length="522" mass="58671">MSQVFNRRKIKFNQKNKQQQDDKLNSNPLYPNLDQNLEVLHSLYKDCSDVVFRSFVIADQTKAQLIYIKGMSNIEEVDSNVLTPLMQKADQNSINPKVLIEQRLSVAEVTRIESFDACIDQLSIGNPILLLEGDQQGFALGLSKWEKRAVEEPTGELVVRGPREGFIESAEVNTSLLRRKIKSPQLKMKTLKVGRYTQTTIMITYIEDLSDETLIEEISQRIKRIDIDGILESGYIEELIQDNSYSPFPQVLVTERPDTAVSNLLEGRVVIIVDGTPFVLVAPTTFYSLFQSGEDYYHHFMIATATRWLRFLFLFISLLLPSLYIAIITYHQEMVPTTLLLTMADSREAVPFPALVEALIMEITFEGLREAGLRLPKQVGAAVSIVGALVIGQAAVDAGLVSDHMVMVVALTGIASFTIPRYNIAIPFRMLRFPIMLLAGTFGLVGIMMGLLAILTHMSTLRSFGVPYLSPMAPMKGRDMKDTLMRAPLWKLNTRPHLTGEYNKYRQDSDQKPSPDKGSEGE</sequence>